<dbReference type="CDD" id="cd07205">
    <property type="entry name" value="Pat_PNPLA6_PNPLA7_NTE1_like"/>
    <property type="match status" value="1"/>
</dbReference>
<dbReference type="PROSITE" id="PS51635">
    <property type="entry name" value="PNPLA"/>
    <property type="match status" value="1"/>
</dbReference>
<feature type="active site" description="Nucleophile" evidence="4">
    <location>
        <position position="70"/>
    </location>
</feature>
<dbReference type="PANTHER" id="PTHR14226">
    <property type="entry name" value="NEUROPATHY TARGET ESTERASE/SWISS CHEESE D.MELANOGASTER"/>
    <property type="match status" value="1"/>
</dbReference>
<sequence length="707" mass="77881">MTVLRRSTLALFVGISLLIHLATPSAIMGSQGDGVVLVLSGGGTKGLAHIGVLKVLEEAGVRIDGIVGTSMGAIIGGLYACGYSAHDLERLVMENSILDLLYDRTPQDIPDASLNRLPKGRSGLFDFHFDKDHNRVGPMGGMSATRLVSFLSRVTGERFQGGDFDRLRIPFAAVATDLETGETVVLRRGNLAYAMRASMAIPGIFDPWMVDGRLLVDGGLVANLPVSIARELFPGRKVLAVNLSDMGVKNRREIRTLYDVVAQSLNIITAPSIRSEASKADLLVEPDVGRFGLLDPGGYDRIIAAGVEAARGLGDRIAALSPRDGAPPASPALLAKEPPVVMSVQVEGLPPEMARDVEEHLRPWVGKGLDMEAVLREADRLSRREDFVSVNGYARPRDDRGVDVVMSFQRRPPIEVSVGGYATNLHSQRWMSLSGVKRDLISQGDVMEGQFRLGDHWGWVLRYFSPYDDDSQWGMALTAREDEISPSGMSQERWKRYGLRALRYSDNGRTRFGWGVLVENVDLKDSRTLTGPYLYLYHDGTDSKQHPTRGYALEVNVWSPNLDRVISRTVFNRYVPWGDRYRVVISGGLETGDREDPPHRAYLGDQEELYSLGDSPLAGDQAAWLRVGISGTVMQTWWGRLDAELFGTAGMVMNRWTRTNDSWEVGLALSIPGQFFNGRLMTVYDKGGNLTFGFSVGDPIWWNSPLP</sequence>
<dbReference type="eggNOG" id="COG0729">
    <property type="taxonomic scope" value="Bacteria"/>
</dbReference>
<feature type="short sequence motif" description="GXGXXG" evidence="4">
    <location>
        <begin position="41"/>
        <end position="46"/>
    </location>
</feature>
<dbReference type="KEGG" id="tai:Taci_0461"/>
<proteinExistence type="predicted"/>
<dbReference type="STRING" id="525903.Taci_0461"/>
<reference evidence="6 7" key="1">
    <citation type="journal article" date="2009" name="Stand. Genomic Sci.">
        <title>Complete genome sequence of Thermanaerovibrio acidaminovorans type strain (Su883).</title>
        <authorList>
            <person name="Chovatia M."/>
            <person name="Sikorski J."/>
            <person name="Schroder M."/>
            <person name="Lapidus A."/>
            <person name="Nolan M."/>
            <person name="Tice H."/>
            <person name="Glavina Del Rio T."/>
            <person name="Copeland A."/>
            <person name="Cheng J.F."/>
            <person name="Lucas S."/>
            <person name="Chen F."/>
            <person name="Bruce D."/>
            <person name="Goodwin L."/>
            <person name="Pitluck S."/>
            <person name="Ivanova N."/>
            <person name="Mavromatis K."/>
            <person name="Ovchinnikova G."/>
            <person name="Pati A."/>
            <person name="Chen A."/>
            <person name="Palaniappan K."/>
            <person name="Land M."/>
            <person name="Hauser L."/>
            <person name="Chang Y.J."/>
            <person name="Jeffries C.D."/>
            <person name="Chain P."/>
            <person name="Saunders E."/>
            <person name="Detter J.C."/>
            <person name="Brettin T."/>
            <person name="Rohde M."/>
            <person name="Goker M."/>
            <person name="Spring S."/>
            <person name="Bristow J."/>
            <person name="Markowitz V."/>
            <person name="Hugenholtz P."/>
            <person name="Kyrpides N.C."/>
            <person name="Klenk H.P."/>
            <person name="Eisen J.A."/>
        </authorList>
    </citation>
    <scope>NUCLEOTIDE SEQUENCE [LARGE SCALE GENOMIC DNA]</scope>
    <source>
        <strain evidence="7">ATCC 49978 / DSM 6589 / Su883</strain>
    </source>
</reference>
<dbReference type="EnsemblBacteria" id="ACZ18697">
    <property type="protein sequence ID" value="ACZ18697"/>
    <property type="gene ID" value="Taci_0461"/>
</dbReference>
<evidence type="ECO:0000256" key="2">
    <source>
        <dbReference type="ARBA" id="ARBA00022963"/>
    </source>
</evidence>
<dbReference type="InterPro" id="IPR002641">
    <property type="entry name" value="PNPLA_dom"/>
</dbReference>
<keyword evidence="3 4" id="KW-0443">Lipid metabolism</keyword>
<dbReference type="PANTHER" id="PTHR14226:SF76">
    <property type="entry name" value="NTE FAMILY PROTEIN RSSA"/>
    <property type="match status" value="1"/>
</dbReference>
<dbReference type="SUPFAM" id="SSF52151">
    <property type="entry name" value="FabD/lysophospholipase-like"/>
    <property type="match status" value="1"/>
</dbReference>
<feature type="active site" description="Proton acceptor" evidence="4">
    <location>
        <position position="217"/>
    </location>
</feature>
<evidence type="ECO:0000256" key="1">
    <source>
        <dbReference type="ARBA" id="ARBA00022801"/>
    </source>
</evidence>
<dbReference type="AlphaFoldDB" id="D1B8U4"/>
<keyword evidence="7" id="KW-1185">Reference proteome</keyword>
<organism evidence="6 7">
    <name type="scientific">Thermanaerovibrio acidaminovorans (strain ATCC 49978 / DSM 6589 / Su883)</name>
    <name type="common">Selenomonas acidaminovorans</name>
    <dbReference type="NCBI Taxonomy" id="525903"/>
    <lineage>
        <taxon>Bacteria</taxon>
        <taxon>Thermotogati</taxon>
        <taxon>Synergistota</taxon>
        <taxon>Synergistia</taxon>
        <taxon>Synergistales</taxon>
        <taxon>Synergistaceae</taxon>
        <taxon>Thermanaerovibrio</taxon>
    </lineage>
</organism>
<dbReference type="Pfam" id="PF01734">
    <property type="entry name" value="Patatin"/>
    <property type="match status" value="1"/>
</dbReference>
<keyword evidence="2 4" id="KW-0442">Lipid degradation</keyword>
<dbReference type="InterPro" id="IPR016035">
    <property type="entry name" value="Acyl_Trfase/lysoPLipase"/>
</dbReference>
<dbReference type="RefSeq" id="WP_012869213.1">
    <property type="nucleotide sequence ID" value="NC_013522.1"/>
</dbReference>
<feature type="short sequence motif" description="DGA/G" evidence="4">
    <location>
        <begin position="217"/>
        <end position="219"/>
    </location>
</feature>
<keyword evidence="1 4" id="KW-0378">Hydrolase</keyword>
<evidence type="ECO:0000256" key="4">
    <source>
        <dbReference type="PROSITE-ProRule" id="PRU01161"/>
    </source>
</evidence>
<dbReference type="Gene3D" id="3.40.1090.10">
    <property type="entry name" value="Cytosolic phospholipase A2 catalytic domain"/>
    <property type="match status" value="2"/>
</dbReference>
<feature type="short sequence motif" description="GXSXG" evidence="4">
    <location>
        <begin position="68"/>
        <end position="72"/>
    </location>
</feature>
<dbReference type="Proteomes" id="UP000002030">
    <property type="component" value="Chromosome"/>
</dbReference>
<dbReference type="eggNOG" id="COG1752">
    <property type="taxonomic scope" value="Bacteria"/>
</dbReference>
<evidence type="ECO:0000256" key="3">
    <source>
        <dbReference type="ARBA" id="ARBA00023098"/>
    </source>
</evidence>
<dbReference type="GO" id="GO:0016042">
    <property type="term" value="P:lipid catabolic process"/>
    <property type="evidence" value="ECO:0007669"/>
    <property type="project" value="UniProtKB-UniRule"/>
</dbReference>
<dbReference type="OrthoDB" id="9770965at2"/>
<dbReference type="HOGENOM" id="CLU_014750_1_0_0"/>
<feature type="domain" description="PNPLA" evidence="5">
    <location>
        <begin position="37"/>
        <end position="230"/>
    </location>
</feature>
<protein>
    <submittedName>
        <fullName evidence="6">Patatin</fullName>
    </submittedName>
</protein>
<evidence type="ECO:0000259" key="5">
    <source>
        <dbReference type="PROSITE" id="PS51635"/>
    </source>
</evidence>
<dbReference type="GO" id="GO:0016787">
    <property type="term" value="F:hydrolase activity"/>
    <property type="evidence" value="ECO:0007669"/>
    <property type="project" value="UniProtKB-UniRule"/>
</dbReference>
<gene>
    <name evidence="6" type="ordered locus">Taci_0461</name>
</gene>
<accession>D1B8U4</accession>
<evidence type="ECO:0000313" key="7">
    <source>
        <dbReference type="Proteomes" id="UP000002030"/>
    </source>
</evidence>
<dbReference type="PATRIC" id="fig|525903.6.peg.466"/>
<name>D1B8U4_THEAS</name>
<evidence type="ECO:0000313" key="6">
    <source>
        <dbReference type="EMBL" id="ACZ18697.1"/>
    </source>
</evidence>
<dbReference type="EMBL" id="CP001818">
    <property type="protein sequence ID" value="ACZ18697.1"/>
    <property type="molecule type" value="Genomic_DNA"/>
</dbReference>
<dbReference type="InterPro" id="IPR050301">
    <property type="entry name" value="NTE"/>
</dbReference>